<keyword evidence="7" id="KW-1185">Reference proteome</keyword>
<feature type="domain" description="Aspartyl/asparaginy/proline hydroxylase" evidence="4">
    <location>
        <begin position="46"/>
        <end position="203"/>
    </location>
</feature>
<dbReference type="InterPro" id="IPR007803">
    <property type="entry name" value="Asp/Arg/Pro-Hydrxlase"/>
</dbReference>
<evidence type="ECO:0000313" key="7">
    <source>
        <dbReference type="Proteomes" id="UP001152467"/>
    </source>
</evidence>
<evidence type="ECO:0000256" key="1">
    <source>
        <dbReference type="ARBA" id="ARBA00007730"/>
    </source>
</evidence>
<dbReference type="RefSeq" id="WP_261591370.1">
    <property type="nucleotide sequence ID" value="NZ_CAMAPC010000003.1"/>
</dbReference>
<dbReference type="EMBL" id="CAMAPC010000003">
    <property type="protein sequence ID" value="CAH9052370.1"/>
    <property type="molecule type" value="Genomic_DNA"/>
</dbReference>
<proteinExistence type="inferred from homology"/>
<reference evidence="6 8" key="1">
    <citation type="submission" date="2022-07" db="EMBL/GenBank/DDBJ databases">
        <authorList>
            <person name="Criscuolo A."/>
        </authorList>
    </citation>
    <scope>NUCLEOTIDE SEQUENCE</scope>
    <source>
        <strain evidence="8">CIP 111951</strain>
        <strain evidence="6">CIP111854</strain>
        <strain evidence="5">CIP111951</strain>
    </source>
</reference>
<dbReference type="AlphaFoldDB" id="A0A9W4QTH2"/>
<evidence type="ECO:0000313" key="6">
    <source>
        <dbReference type="EMBL" id="CAH9052370.1"/>
    </source>
</evidence>
<protein>
    <recommendedName>
        <fullName evidence="4">Aspartyl/asparaginy/proline hydroxylase domain-containing protein</fullName>
    </recommendedName>
</protein>
<evidence type="ECO:0000256" key="3">
    <source>
        <dbReference type="ARBA" id="ARBA00023002"/>
    </source>
</evidence>
<sequence>MAVQRFIGSLSNAYFNAVHQKVLASSPLSGRVFWDAEDLDWLIELEKNHHIISDELADFKNASKRNIDKEDLFPGMTSSFGTQPWELLHLMVYGYKIEAIAKHFPKTLALVSRIVPEYCSVTFSTIPSERKDIPEHSDDRNGTLRIHLGLTTPQDGENFISVSGQKRSWQQGKAFVADVTQPHWVRKTSENERTIIIVDFVRPTSKALKWLGYRQFARTKGRKVAQVLNRQYRQILTTVDMN</sequence>
<dbReference type="PANTHER" id="PTHR46332">
    <property type="entry name" value="ASPARTATE BETA-HYDROXYLASE DOMAIN-CONTAINING PROTEIN 2"/>
    <property type="match status" value="1"/>
</dbReference>
<dbReference type="GO" id="GO:0051213">
    <property type="term" value="F:dioxygenase activity"/>
    <property type="evidence" value="ECO:0007669"/>
    <property type="project" value="UniProtKB-KW"/>
</dbReference>
<dbReference type="Proteomes" id="UP001152485">
    <property type="component" value="Unassembled WGS sequence"/>
</dbReference>
<organism evidence="6 7">
    <name type="scientific">Pseudoalteromonas holothuriae</name>
    <dbReference type="NCBI Taxonomy" id="2963714"/>
    <lineage>
        <taxon>Bacteria</taxon>
        <taxon>Pseudomonadati</taxon>
        <taxon>Pseudomonadota</taxon>
        <taxon>Gammaproteobacteria</taxon>
        <taxon>Alteromonadales</taxon>
        <taxon>Pseudoalteromonadaceae</taxon>
        <taxon>Pseudoalteromonas</taxon>
    </lineage>
</organism>
<dbReference type="InterPro" id="IPR027443">
    <property type="entry name" value="IPNS-like_sf"/>
</dbReference>
<dbReference type="PANTHER" id="PTHR46332:SF5">
    <property type="entry name" value="ASPARTATE BETA-HYDROXYLASE DOMAIN CONTAINING 2"/>
    <property type="match status" value="1"/>
</dbReference>
<dbReference type="Proteomes" id="UP001152467">
    <property type="component" value="Unassembled WGS sequence"/>
</dbReference>
<evidence type="ECO:0000256" key="2">
    <source>
        <dbReference type="ARBA" id="ARBA00022964"/>
    </source>
</evidence>
<comment type="similarity">
    <text evidence="1">Belongs to the aspartyl/asparaginyl beta-hydroxylase family.</text>
</comment>
<dbReference type="SUPFAM" id="SSF51197">
    <property type="entry name" value="Clavaminate synthase-like"/>
    <property type="match status" value="1"/>
</dbReference>
<evidence type="ECO:0000259" key="4">
    <source>
        <dbReference type="Pfam" id="PF05118"/>
    </source>
</evidence>
<name>A0A9W4QTH2_9GAMM</name>
<keyword evidence="3" id="KW-0560">Oxidoreductase</keyword>
<dbReference type="InterPro" id="IPR051821">
    <property type="entry name" value="Asp/Asn_beta-hydroxylase"/>
</dbReference>
<keyword evidence="2" id="KW-0223">Dioxygenase</keyword>
<dbReference type="EMBL" id="CAMAPD010000001">
    <property type="protein sequence ID" value="CAH9050299.1"/>
    <property type="molecule type" value="Genomic_DNA"/>
</dbReference>
<accession>A0A9W4QTH2</accession>
<gene>
    <name evidence="6" type="ORF">PSECIP111854_00955</name>
    <name evidence="5" type="ORF">PSECIP111951_00164</name>
</gene>
<evidence type="ECO:0000313" key="8">
    <source>
        <dbReference type="Proteomes" id="UP001152485"/>
    </source>
</evidence>
<dbReference type="Gene3D" id="2.60.120.330">
    <property type="entry name" value="B-lactam Antibiotic, Isopenicillin N Synthase, Chain"/>
    <property type="match status" value="1"/>
</dbReference>
<dbReference type="Pfam" id="PF05118">
    <property type="entry name" value="Asp_Arg_Hydrox"/>
    <property type="match status" value="1"/>
</dbReference>
<evidence type="ECO:0000313" key="5">
    <source>
        <dbReference type="EMBL" id="CAH9050299.1"/>
    </source>
</evidence>
<comment type="caution">
    <text evidence="6">The sequence shown here is derived from an EMBL/GenBank/DDBJ whole genome shotgun (WGS) entry which is preliminary data.</text>
</comment>